<evidence type="ECO:0000259" key="7">
    <source>
        <dbReference type="Pfam" id="PF14703"/>
    </source>
</evidence>
<feature type="compositionally biased region" description="Basic and acidic residues" evidence="2">
    <location>
        <begin position="870"/>
        <end position="900"/>
    </location>
</feature>
<dbReference type="GO" id="GO:0016020">
    <property type="term" value="C:membrane"/>
    <property type="evidence" value="ECO:0007669"/>
    <property type="project" value="InterPro"/>
</dbReference>
<feature type="transmembrane region" description="Helical" evidence="3">
    <location>
        <begin position="1663"/>
        <end position="1684"/>
    </location>
</feature>
<feature type="transmembrane region" description="Helical" evidence="3">
    <location>
        <begin position="1253"/>
        <end position="1277"/>
    </location>
</feature>
<feature type="transmembrane region" description="Helical" evidence="3">
    <location>
        <begin position="1870"/>
        <end position="1892"/>
    </location>
</feature>
<evidence type="ECO:0000256" key="1">
    <source>
        <dbReference type="SAM" id="Coils"/>
    </source>
</evidence>
<sequence length="2090" mass="234016">MSAPSSHGRPSGDSDRWTSSSHTYIASNSGAYTDNGEGSSSPRRSQDSRPGTGATNGLGGSAASGNLLARDSVHEEDFARRKQRVRRSGGFLLDSNFSKARGEDKGGKRSSRHHGAPDKGAGSSPLSREVQRDGPSPAVPGAASRIDFADSQDRHDERMRLGKTRTSAYDMPSTAIDPNQLVHMALNLSESRRRHTNTGQLLSSQPRVASGSQREGSFSNYGAGGSLKHYLNEQRRTSRNISPMGKSSPTRHMSTSMQRSGSIAFPTSQNINPSAATLARVEKARAYIELRIEYLRLLEFLPPLKPDANAPGNFVFTSTNSPGSPQAQLTRVPSHAGKQHELGRPYNPLQYIRNRRSRARERVTLQHSSEEFEHVEQVRDWVDRVEQQAKQAGYRRDDAVQLPKIHHDHEVGPAPQKPARPHKGWIFSPQELLADAHWLEQDDNKMLVENRYGRRVYPPKEVQQKDFLSPRASKEYSGDRRKSWVDGFPSIAVDHTTGDESDKGSERGRKRRLLPALRTDSPRGGKHSRRGSRLRSHDDSDSSESEPDTRRRKARIVTDPDHNFGPLALLLEQQARQSLSEARPPPDFTPDTPNKWGRNGDVTSESKPLRDSLEVPRPTSGFAFIKDRGNFKMPPKPRKNPNLSIDDPEPRSSFDDQDSTAPNTPHAKRFPHIGSDLSPPPSRSESQTRKAKRGKFNTIFHSHEHSEDHKHELRPDSAGTDRKGRSRQTSEETPDDKHIGTAILAAPGAVMNLLGHRKNDSVSSLPSPDKLRRRDTQEPHSAVTRFFKGVKNEGTKVGDIIFRRDRADDSDVDTMSDRNSVDFDDDGPVKTKHTKRPPISRTVTAGTDGSITNKERSHLELPSFRPVHTIADENSDHEHHISRQAREQKNSRSPRVDRLLPPRMDLGTISGNSSTGSLTLTRSHSQERINQVLARPGGDMAGLPPTGLRDANRQRSSSRPGLNGRHWSIADGDDNTVDRNKNDANTVTQADIARVRALFLCSGVKAREITRRANSTREPPPDFLSRAAATSKTKIYPVPRKEEHVLAARILVKDLESSTKALQTSLESFRDKAIQQLTNQISALQSTVDSDLMPRILESGDKAVRITSEVSGQGPLQVKQITDEIDRMIRTRKRRMRWVRGFGWMLVEWALVALMWCLWLIVVLVGQKRAKLPRHIVFRFANLRPFALYRHETLLVISCSTTDIRDGFPDGVRRQGQWHQPCPVSTYLQLQPGFTQSTCTNIHCHKSSGPSSLAALAAAFIPTAIIATLYMVAFVLIRHRFPKIYSPRTYIGTVPEKDRTPCPKSPGYFDWIHTMRTVPDKFVLYHQSLDSYLFLRFMRTLIFICVIGAVITWPVLLPANWTGGGRSKELNRFGIGNVKNKDHLYAHAVVACVFFSFVMFTVARERLWLIGLRQAWNLSKPNAKRLSSRTVLYLSAPTAALDEGNMQRFFGEDAVRIWPVTKGEKLVSLVSERNSKVEELESAEMSLILNVNKEVGKSHNRNIKYEQLPKQMKKSLRPTHKSKTPVVGKEVDSISYYRDQIREKEDDIEKARESNETADSLGGAAAVFVEFRTQPAAQRAYQQIASADVLSLTPRFVGTTPNEVVWANLNLAPARRMSQSGVALTLVIATIAFWSIPVGIVGALSNVQYLAENFKWLAFLNKIPSGIMSLLSGLLPPLVLSALARYVPNIFRYIFTTFGEPTKTVIEIKVLKWYFVFQVLQVFLVTTLASGAAAVASQIVQDPSSVPQLLAERLPRASNTYLAYFVVQALTNAPSNILNYTDVLSFWFFDRFFDKTPRQKYNSYITMRGMAWGKLFPKYGNFVIIAIVYACIAPLVLGFAAIGLVIFYWSYRYQLLYTAQPKIDTKGHAYTLSLQQILVGIYLAEICLIGLFSLRDATGPLIMLVVLLLATIMFNYTTNHYLAPLEQFLPADLALESEDDEQAPLLSSAEEGESDALEHAESRINRISERTRVPSNVVSPLARFLQPHVFGSHTALKAWLRDGNFDEDEEPQYSEEDLKKAYLNPAFTSKTPIVWLAKDSIGASKHEICENEKTGLKATDQGAWVTGDGKLKWSVDNFEELPVFKKAVKW</sequence>
<reference evidence="8" key="2">
    <citation type="submission" date="2020-08" db="EMBL/GenBank/DDBJ databases">
        <title>Draft Genome Sequence of Cumin Blight Pathogen Alternaria burnsii.</title>
        <authorList>
            <person name="Feng Z."/>
        </authorList>
    </citation>
    <scope>NUCLEOTIDE SEQUENCE</scope>
    <source>
        <strain evidence="8">CBS107.38</strain>
    </source>
</reference>
<evidence type="ECO:0000259" key="4">
    <source>
        <dbReference type="Pfam" id="PF02714"/>
    </source>
</evidence>
<feature type="compositionally biased region" description="Polar residues" evidence="2">
    <location>
        <begin position="841"/>
        <end position="852"/>
    </location>
</feature>
<proteinExistence type="predicted"/>
<feature type="domain" description="10TM putative phosphate transporter extracellular tail" evidence="5">
    <location>
        <begin position="1984"/>
        <end position="2074"/>
    </location>
</feature>
<dbReference type="PANTHER" id="PTHR38426:SF1">
    <property type="entry name" value="MAINTENANCE OF TELOMERE CAPPING PROTEIN 4"/>
    <property type="match status" value="1"/>
</dbReference>
<dbReference type="Pfam" id="PF13967">
    <property type="entry name" value="RSN1_TM"/>
    <property type="match status" value="1"/>
</dbReference>
<dbReference type="InterPro" id="IPR038769">
    <property type="entry name" value="MTC4"/>
</dbReference>
<feature type="domain" description="CSC1/OSCA1-like 7TM region" evidence="4">
    <location>
        <begin position="1622"/>
        <end position="1892"/>
    </location>
</feature>
<reference evidence="8" key="1">
    <citation type="submission" date="2020-01" db="EMBL/GenBank/DDBJ databases">
        <authorList>
            <person name="Feng Z.H.Z."/>
        </authorList>
    </citation>
    <scope>NUCLEOTIDE SEQUENCE</scope>
    <source>
        <strain evidence="8">CBS107.38</strain>
    </source>
</reference>
<evidence type="ECO:0000313" key="9">
    <source>
        <dbReference type="Proteomes" id="UP000596902"/>
    </source>
</evidence>
<feature type="transmembrane region" description="Helical" evidence="3">
    <location>
        <begin position="1341"/>
        <end position="1364"/>
    </location>
</feature>
<dbReference type="InterPro" id="IPR027815">
    <property type="entry name" value="CSC1/OSCA1-like_cyt"/>
</dbReference>
<dbReference type="GeneID" id="62207855"/>
<feature type="transmembrane region" description="Helical" evidence="3">
    <location>
        <begin position="1142"/>
        <end position="1165"/>
    </location>
</feature>
<feature type="compositionally biased region" description="Basic residues" evidence="2">
    <location>
        <begin position="524"/>
        <end position="534"/>
    </location>
</feature>
<feature type="coiled-coil region" evidence="1">
    <location>
        <begin position="1534"/>
        <end position="1561"/>
    </location>
</feature>
<feature type="region of interest" description="Disordered" evidence="2">
    <location>
        <begin position="193"/>
        <end position="257"/>
    </location>
</feature>
<evidence type="ECO:0000256" key="3">
    <source>
        <dbReference type="SAM" id="Phobius"/>
    </source>
</evidence>
<organism evidence="8 9">
    <name type="scientific">Alternaria burnsii</name>
    <dbReference type="NCBI Taxonomy" id="1187904"/>
    <lineage>
        <taxon>Eukaryota</taxon>
        <taxon>Fungi</taxon>
        <taxon>Dikarya</taxon>
        <taxon>Ascomycota</taxon>
        <taxon>Pezizomycotina</taxon>
        <taxon>Dothideomycetes</taxon>
        <taxon>Pleosporomycetidae</taxon>
        <taxon>Pleosporales</taxon>
        <taxon>Pleosporineae</taxon>
        <taxon>Pleosporaceae</taxon>
        <taxon>Alternaria</taxon>
        <taxon>Alternaria sect. Alternaria</taxon>
    </lineage>
</organism>
<dbReference type="InterPro" id="IPR003864">
    <property type="entry name" value="CSC1/OSCA1-like_7TM"/>
</dbReference>
<feature type="transmembrane region" description="Helical" evidence="3">
    <location>
        <begin position="1622"/>
        <end position="1643"/>
    </location>
</feature>
<feature type="compositionally biased region" description="Basic and acidic residues" evidence="2">
    <location>
        <begin position="701"/>
        <end position="723"/>
    </location>
</feature>
<feature type="compositionally biased region" description="Polar residues" evidence="2">
    <location>
        <begin position="239"/>
        <end position="257"/>
    </location>
</feature>
<keyword evidence="3" id="KW-0472">Membrane</keyword>
<evidence type="ECO:0000259" key="6">
    <source>
        <dbReference type="Pfam" id="PF13967"/>
    </source>
</evidence>
<feature type="compositionally biased region" description="Basic and acidic residues" evidence="2">
    <location>
        <begin position="147"/>
        <end position="156"/>
    </location>
</feature>
<feature type="region of interest" description="Disordered" evidence="2">
    <location>
        <begin position="1"/>
        <end position="156"/>
    </location>
</feature>
<feature type="compositionally biased region" description="Basic and acidic residues" evidence="2">
    <location>
        <begin position="71"/>
        <end position="80"/>
    </location>
</feature>
<dbReference type="Pfam" id="PF02714">
    <property type="entry name" value="RSN1_7TM"/>
    <property type="match status" value="1"/>
</dbReference>
<dbReference type="Pfam" id="PF12621">
    <property type="entry name" value="PHM7_ext"/>
    <property type="match status" value="1"/>
</dbReference>
<dbReference type="InterPro" id="IPR032880">
    <property type="entry name" value="CSC1/OSCA1-like_N"/>
</dbReference>
<feature type="compositionally biased region" description="Basic and acidic residues" evidence="2">
    <location>
        <begin position="472"/>
        <end position="484"/>
    </location>
</feature>
<feature type="domain" description="CSC1/OSCA1-like cytosolic" evidence="7">
    <location>
        <begin position="1428"/>
        <end position="1608"/>
    </location>
</feature>
<evidence type="ECO:0000256" key="2">
    <source>
        <dbReference type="SAM" id="MobiDB-lite"/>
    </source>
</evidence>
<feature type="region of interest" description="Disordered" evidence="2">
    <location>
        <begin position="463"/>
        <end position="564"/>
    </location>
</feature>
<comment type="caution">
    <text evidence="8">The sequence shown here is derived from an EMBL/GenBank/DDBJ whole genome shotgun (WGS) entry which is preliminary data.</text>
</comment>
<feature type="transmembrane region" description="Helical" evidence="3">
    <location>
        <begin position="1822"/>
        <end position="1849"/>
    </location>
</feature>
<name>A0A8H7AWW2_9PLEO</name>
<dbReference type="Pfam" id="PF14703">
    <property type="entry name" value="PHM7_cyt"/>
    <property type="match status" value="1"/>
</dbReference>
<keyword evidence="3" id="KW-1133">Transmembrane helix</keyword>
<feature type="compositionally biased region" description="Basic and acidic residues" evidence="2">
    <location>
        <begin position="496"/>
        <end position="507"/>
    </location>
</feature>
<feature type="compositionally biased region" description="Polar residues" evidence="2">
    <location>
        <begin position="321"/>
        <end position="331"/>
    </location>
</feature>
<feature type="compositionally biased region" description="Polar residues" evidence="2">
    <location>
        <begin position="197"/>
        <end position="220"/>
    </location>
</feature>
<feature type="compositionally biased region" description="Low complexity" evidence="2">
    <location>
        <begin position="906"/>
        <end position="923"/>
    </location>
</feature>
<dbReference type="RefSeq" id="XP_038782478.1">
    <property type="nucleotide sequence ID" value="XM_038934677.1"/>
</dbReference>
<feature type="compositionally biased region" description="Basic and acidic residues" evidence="2">
    <location>
        <begin position="809"/>
        <end position="821"/>
    </location>
</feature>
<feature type="region of interest" description="Disordered" evidence="2">
    <location>
        <begin position="757"/>
        <end position="783"/>
    </location>
</feature>
<protein>
    <submittedName>
        <fullName evidence="8">Duf-domain-containing protein</fullName>
    </submittedName>
</protein>
<keyword evidence="9" id="KW-1185">Reference proteome</keyword>
<dbReference type="EMBL" id="JAAABM010000017">
    <property type="protein sequence ID" value="KAF7672120.1"/>
    <property type="molecule type" value="Genomic_DNA"/>
</dbReference>
<dbReference type="InterPro" id="IPR022257">
    <property type="entry name" value="PHM7_ext"/>
</dbReference>
<feature type="transmembrane region" description="Helical" evidence="3">
    <location>
        <begin position="1898"/>
        <end position="1916"/>
    </location>
</feature>
<feature type="region of interest" description="Disordered" evidence="2">
    <location>
        <begin position="809"/>
        <end position="981"/>
    </location>
</feature>
<keyword evidence="1" id="KW-0175">Coiled coil</keyword>
<feature type="region of interest" description="Disordered" evidence="2">
    <location>
        <begin position="321"/>
        <end position="343"/>
    </location>
</feature>
<feature type="compositionally biased region" description="Basic and acidic residues" evidence="2">
    <location>
        <begin position="769"/>
        <end position="778"/>
    </location>
</feature>
<evidence type="ECO:0000313" key="8">
    <source>
        <dbReference type="EMBL" id="KAF7672120.1"/>
    </source>
</evidence>
<feature type="transmembrane region" description="Helical" evidence="3">
    <location>
        <begin position="1713"/>
        <end position="1740"/>
    </location>
</feature>
<dbReference type="PANTHER" id="PTHR38426">
    <property type="entry name" value="MAINTENANCE OF TELOMERE CAPPING PROTEIN 4"/>
    <property type="match status" value="1"/>
</dbReference>
<gene>
    <name evidence="8" type="ORF">GT037_009630</name>
</gene>
<feature type="region of interest" description="Disordered" evidence="2">
    <location>
        <begin position="576"/>
        <end position="739"/>
    </location>
</feature>
<keyword evidence="3" id="KW-0812">Transmembrane</keyword>
<feature type="transmembrane region" description="Helical" evidence="3">
    <location>
        <begin position="1384"/>
        <end position="1403"/>
    </location>
</feature>
<feature type="compositionally biased region" description="Low complexity" evidence="2">
    <location>
        <begin position="39"/>
        <end position="53"/>
    </location>
</feature>
<feature type="domain" description="CSC1/OSCA1-like N-terminal transmembrane" evidence="6">
    <location>
        <begin position="1256"/>
        <end position="1405"/>
    </location>
</feature>
<dbReference type="Proteomes" id="UP000596902">
    <property type="component" value="Unassembled WGS sequence"/>
</dbReference>
<accession>A0A8H7AWW2</accession>
<evidence type="ECO:0000259" key="5">
    <source>
        <dbReference type="Pfam" id="PF12621"/>
    </source>
</evidence>
<feature type="compositionally biased region" description="Polar residues" evidence="2">
    <location>
        <begin position="17"/>
        <end position="38"/>
    </location>
</feature>